<keyword evidence="4 10" id="KW-0812">Transmembrane</keyword>
<evidence type="ECO:0000256" key="1">
    <source>
        <dbReference type="ARBA" id="ARBA00004141"/>
    </source>
</evidence>
<feature type="transmembrane region" description="Helical" evidence="10">
    <location>
        <begin position="239"/>
        <end position="262"/>
    </location>
</feature>
<keyword evidence="6 10" id="KW-1133">Transmembrane helix</keyword>
<comment type="subcellular location">
    <subcellularLocation>
        <location evidence="1">Membrane</location>
        <topology evidence="1">Multi-pass membrane protein</topology>
    </subcellularLocation>
</comment>
<evidence type="ECO:0000256" key="2">
    <source>
        <dbReference type="ARBA" id="ARBA00008873"/>
    </source>
</evidence>
<dbReference type="GO" id="GO:0030003">
    <property type="term" value="P:intracellular monoatomic cation homeostasis"/>
    <property type="evidence" value="ECO:0007669"/>
    <property type="project" value="UniProtKB-ARBA"/>
</dbReference>
<dbReference type="EMBL" id="JAEPRB010000008">
    <property type="protein sequence ID" value="KAG2227302.1"/>
    <property type="molecule type" value="Genomic_DNA"/>
</dbReference>
<dbReference type="GO" id="GO:0098771">
    <property type="term" value="P:inorganic ion homeostasis"/>
    <property type="evidence" value="ECO:0007669"/>
    <property type="project" value="UniProtKB-ARBA"/>
</dbReference>
<evidence type="ECO:0000256" key="9">
    <source>
        <dbReference type="SAM" id="MobiDB-lite"/>
    </source>
</evidence>
<evidence type="ECO:0000256" key="8">
    <source>
        <dbReference type="ARBA" id="ARBA00023136"/>
    </source>
</evidence>
<keyword evidence="5" id="KW-0862">Zinc</keyword>
<feature type="transmembrane region" description="Helical" evidence="10">
    <location>
        <begin position="268"/>
        <end position="289"/>
    </location>
</feature>
<proteinExistence type="inferred from homology"/>
<dbReference type="Proteomes" id="UP000646827">
    <property type="component" value="Unassembled WGS sequence"/>
</dbReference>
<keyword evidence="14" id="KW-1185">Reference proteome</keyword>
<dbReference type="Pfam" id="PF01545">
    <property type="entry name" value="Cation_efflux"/>
    <property type="match status" value="1"/>
</dbReference>
<protein>
    <submittedName>
        <fullName evidence="13">Uncharacterized protein</fullName>
    </submittedName>
</protein>
<dbReference type="GO" id="GO:0005385">
    <property type="term" value="F:zinc ion transmembrane transporter activity"/>
    <property type="evidence" value="ECO:0007669"/>
    <property type="project" value="TreeGrafter"/>
</dbReference>
<accession>A0A8H7VQ68</accession>
<evidence type="ECO:0000256" key="3">
    <source>
        <dbReference type="ARBA" id="ARBA00022448"/>
    </source>
</evidence>
<evidence type="ECO:0000256" key="4">
    <source>
        <dbReference type="ARBA" id="ARBA00022692"/>
    </source>
</evidence>
<dbReference type="Pfam" id="PF16916">
    <property type="entry name" value="ZT_dimer"/>
    <property type="match status" value="1"/>
</dbReference>
<comment type="caution">
    <text evidence="13">The sequence shown here is derived from an EMBL/GenBank/DDBJ whole genome shotgun (WGS) entry which is preliminary data.</text>
</comment>
<evidence type="ECO:0000256" key="10">
    <source>
        <dbReference type="SAM" id="Phobius"/>
    </source>
</evidence>
<feature type="transmembrane region" description="Helical" evidence="10">
    <location>
        <begin position="164"/>
        <end position="185"/>
    </location>
</feature>
<feature type="compositionally biased region" description="Basic and acidic residues" evidence="9">
    <location>
        <begin position="193"/>
        <end position="225"/>
    </location>
</feature>
<dbReference type="AlphaFoldDB" id="A0A8H7VQ68"/>
<evidence type="ECO:0000259" key="12">
    <source>
        <dbReference type="Pfam" id="PF16916"/>
    </source>
</evidence>
<feature type="transmembrane region" description="Helical" evidence="10">
    <location>
        <begin position="64"/>
        <end position="85"/>
    </location>
</feature>
<gene>
    <name evidence="13" type="ORF">INT45_004257</name>
</gene>
<dbReference type="PANTHER" id="PTHR11562:SF17">
    <property type="entry name" value="RE54080P-RELATED"/>
    <property type="match status" value="1"/>
</dbReference>
<dbReference type="InterPro" id="IPR050681">
    <property type="entry name" value="CDF/SLC30A"/>
</dbReference>
<dbReference type="InterPro" id="IPR027469">
    <property type="entry name" value="Cation_efflux_TMD_sf"/>
</dbReference>
<sequence length="395" mass="43664">MPSSIKSRHSNEIDETSPLVISNDPSSFSRVRSGSIVSYTMINQKCANVSSRDNNAARSTKNKLWFATALALAFFSMELIAGYFANSLALMSDAFHLLSDVASFIVALAAIYLAEKPPTKRHTFGFHRAEVIAAMVSVFTIWILTAFLVREAIERIKNPQEIDARLMCITASIGVAVNIVLAYVLGGHHHGHSHGDHDHSHGHTHDEEHSHDHDHNHDHDNESERGVVHKETNINLRAAALHVIGDLLASIGVLVSSIILLFKPNLTIVDPICTFIFSLLVLYTTYHLVRDSLGVLMEGTPGHIEPEAIERSLKKIPGVIAVHDLHVWTLSPGKSSLTAHITVSRDAELNYDEILARGQRIVCDKYGVHHTTLQVESEQANFTSHCRPEICTPNF</sequence>
<keyword evidence="8 10" id="KW-0472">Membrane</keyword>
<reference evidence="13 14" key="1">
    <citation type="submission" date="2020-12" db="EMBL/GenBank/DDBJ databases">
        <title>Metabolic potential, ecology and presence of endohyphal bacteria is reflected in genomic diversity of Mucoromycotina.</title>
        <authorList>
            <person name="Muszewska A."/>
            <person name="Okrasinska A."/>
            <person name="Steczkiewicz K."/>
            <person name="Drgas O."/>
            <person name="Orlowska M."/>
            <person name="Perlinska-Lenart U."/>
            <person name="Aleksandrzak-Piekarczyk T."/>
            <person name="Szatraj K."/>
            <person name="Zielenkiewicz U."/>
            <person name="Pilsyk S."/>
            <person name="Malc E."/>
            <person name="Mieczkowski P."/>
            <person name="Kruszewska J.S."/>
            <person name="Biernat P."/>
            <person name="Pawlowska J."/>
        </authorList>
    </citation>
    <scope>NUCLEOTIDE SEQUENCE [LARGE SCALE GENOMIC DNA]</scope>
    <source>
        <strain evidence="13 14">CBS 142.35</strain>
    </source>
</reference>
<dbReference type="NCBIfam" id="TIGR01297">
    <property type="entry name" value="CDF"/>
    <property type="match status" value="1"/>
</dbReference>
<feature type="domain" description="Cation efflux protein cytoplasmic" evidence="12">
    <location>
        <begin position="304"/>
        <end position="377"/>
    </location>
</feature>
<keyword evidence="5" id="KW-0864">Zinc transport</keyword>
<name>A0A8H7VQ68_9FUNG</name>
<feature type="domain" description="Cation efflux protein transmembrane" evidence="11">
    <location>
        <begin position="64"/>
        <end position="297"/>
    </location>
</feature>
<dbReference type="PANTHER" id="PTHR11562">
    <property type="entry name" value="CATION EFFLUX PROTEIN/ ZINC TRANSPORTER"/>
    <property type="match status" value="1"/>
</dbReference>
<evidence type="ECO:0000256" key="5">
    <source>
        <dbReference type="ARBA" id="ARBA00022906"/>
    </source>
</evidence>
<evidence type="ECO:0000256" key="7">
    <source>
        <dbReference type="ARBA" id="ARBA00023065"/>
    </source>
</evidence>
<dbReference type="SUPFAM" id="SSF160240">
    <property type="entry name" value="Cation efflux protein cytoplasmic domain-like"/>
    <property type="match status" value="1"/>
</dbReference>
<organism evidence="13 14">
    <name type="scientific">Circinella minor</name>
    <dbReference type="NCBI Taxonomy" id="1195481"/>
    <lineage>
        <taxon>Eukaryota</taxon>
        <taxon>Fungi</taxon>
        <taxon>Fungi incertae sedis</taxon>
        <taxon>Mucoromycota</taxon>
        <taxon>Mucoromycotina</taxon>
        <taxon>Mucoromycetes</taxon>
        <taxon>Mucorales</taxon>
        <taxon>Lichtheimiaceae</taxon>
        <taxon>Circinella</taxon>
    </lineage>
</organism>
<feature type="transmembrane region" description="Helical" evidence="10">
    <location>
        <begin position="126"/>
        <end position="149"/>
    </location>
</feature>
<dbReference type="SUPFAM" id="SSF161111">
    <property type="entry name" value="Cation efflux protein transmembrane domain-like"/>
    <property type="match status" value="1"/>
</dbReference>
<dbReference type="GO" id="GO:0005886">
    <property type="term" value="C:plasma membrane"/>
    <property type="evidence" value="ECO:0007669"/>
    <property type="project" value="TreeGrafter"/>
</dbReference>
<dbReference type="InterPro" id="IPR058533">
    <property type="entry name" value="Cation_efflux_TM"/>
</dbReference>
<evidence type="ECO:0000256" key="6">
    <source>
        <dbReference type="ARBA" id="ARBA00022989"/>
    </source>
</evidence>
<evidence type="ECO:0000313" key="14">
    <source>
        <dbReference type="Proteomes" id="UP000646827"/>
    </source>
</evidence>
<dbReference type="Gene3D" id="1.20.1510.10">
    <property type="entry name" value="Cation efflux protein transmembrane domain"/>
    <property type="match status" value="1"/>
</dbReference>
<keyword evidence="3" id="KW-0813">Transport</keyword>
<feature type="transmembrane region" description="Helical" evidence="10">
    <location>
        <begin position="97"/>
        <end position="114"/>
    </location>
</feature>
<comment type="similarity">
    <text evidence="2">Belongs to the cation diffusion facilitator (CDF) transporter (TC 2.A.4) family. SLC30A subfamily.</text>
</comment>
<dbReference type="InterPro" id="IPR027470">
    <property type="entry name" value="Cation_efflux_CTD"/>
</dbReference>
<evidence type="ECO:0000259" key="11">
    <source>
        <dbReference type="Pfam" id="PF01545"/>
    </source>
</evidence>
<dbReference type="OrthoDB" id="9944568at2759"/>
<dbReference type="InterPro" id="IPR002524">
    <property type="entry name" value="Cation_efflux"/>
</dbReference>
<keyword evidence="7" id="KW-0406">Ion transport</keyword>
<feature type="region of interest" description="Disordered" evidence="9">
    <location>
        <begin position="192"/>
        <end position="225"/>
    </location>
</feature>
<dbReference type="InterPro" id="IPR036837">
    <property type="entry name" value="Cation_efflux_CTD_sf"/>
</dbReference>
<evidence type="ECO:0000313" key="13">
    <source>
        <dbReference type="EMBL" id="KAG2227302.1"/>
    </source>
</evidence>